<dbReference type="InterPro" id="IPR008030">
    <property type="entry name" value="NmrA-like"/>
</dbReference>
<dbReference type="Pfam" id="PF05368">
    <property type="entry name" value="NmrA"/>
    <property type="match status" value="1"/>
</dbReference>
<name>A0A494VMW4_9SPHI</name>
<accession>A0A494VMW4</accession>
<dbReference type="InterPro" id="IPR051604">
    <property type="entry name" value="Ergot_Alk_Oxidoreductase"/>
</dbReference>
<dbReference type="RefSeq" id="WP_119408029.1">
    <property type="nucleotide sequence ID" value="NZ_CP032869.1"/>
</dbReference>
<dbReference type="PANTHER" id="PTHR43162">
    <property type="match status" value="1"/>
</dbReference>
<organism evidence="2 3">
    <name type="scientific">Mucilaginibacter celer</name>
    <dbReference type="NCBI Taxonomy" id="2305508"/>
    <lineage>
        <taxon>Bacteria</taxon>
        <taxon>Pseudomonadati</taxon>
        <taxon>Bacteroidota</taxon>
        <taxon>Sphingobacteriia</taxon>
        <taxon>Sphingobacteriales</taxon>
        <taxon>Sphingobacteriaceae</taxon>
        <taxon>Mucilaginibacter</taxon>
    </lineage>
</organism>
<gene>
    <name evidence="2" type="ORF">HYN43_002925</name>
</gene>
<dbReference type="InterPro" id="IPR036291">
    <property type="entry name" value="NAD(P)-bd_dom_sf"/>
</dbReference>
<sequence>MEKKVLITGATGATGKNATANLLAQQIPVRALVHKQDERSDQLKNLGAEIVEGDLTDLDAMTQALQGITSAYFVYPIQVPGILDATAYFIQAAIEAKVGHIVNMSQRTSRRESPSHGAQNHWISERLFDYSGIPVTHLRPTLFAEWLQYFSAEIKHNNRLLTPFTEARYAMVAGEDTGRVISTVIAQPEGHLGQTYELYGPEELTQLEVSQILSEELGKTISYVPMDAGSFGEVLKANQFTPYFIQHAEGITKDFNEGFSNGMNDNIEKITGRKPLSIRDYIRQNINLFN</sequence>
<dbReference type="Gene3D" id="3.90.25.10">
    <property type="entry name" value="UDP-galactose 4-epimerase, domain 1"/>
    <property type="match status" value="1"/>
</dbReference>
<dbReference type="OrthoDB" id="9780595at2"/>
<dbReference type="SUPFAM" id="SSF51735">
    <property type="entry name" value="NAD(P)-binding Rossmann-fold domains"/>
    <property type="match status" value="1"/>
</dbReference>
<evidence type="ECO:0000313" key="3">
    <source>
        <dbReference type="Proteomes" id="UP000270046"/>
    </source>
</evidence>
<reference evidence="2 3" key="1">
    <citation type="submission" date="2018-10" db="EMBL/GenBank/DDBJ databases">
        <title>Genome sequencing of Mucilaginibacter sp. HYN0043.</title>
        <authorList>
            <person name="Kim M."/>
            <person name="Yi H."/>
        </authorList>
    </citation>
    <scope>NUCLEOTIDE SEQUENCE [LARGE SCALE GENOMIC DNA]</scope>
    <source>
        <strain evidence="2 3">HYN0043</strain>
    </source>
</reference>
<dbReference type="AlphaFoldDB" id="A0A494VMW4"/>
<dbReference type="PANTHER" id="PTHR43162:SF1">
    <property type="entry name" value="PRESTALK A DIFFERENTIATION PROTEIN A"/>
    <property type="match status" value="1"/>
</dbReference>
<proteinExistence type="predicted"/>
<dbReference type="Proteomes" id="UP000270046">
    <property type="component" value="Chromosome"/>
</dbReference>
<evidence type="ECO:0000313" key="2">
    <source>
        <dbReference type="EMBL" id="AYL94310.1"/>
    </source>
</evidence>
<dbReference type="KEGG" id="muh:HYN43_002925"/>
<dbReference type="Gene3D" id="3.40.50.720">
    <property type="entry name" value="NAD(P)-binding Rossmann-like Domain"/>
    <property type="match status" value="1"/>
</dbReference>
<evidence type="ECO:0000259" key="1">
    <source>
        <dbReference type="Pfam" id="PF05368"/>
    </source>
</evidence>
<feature type="domain" description="NmrA-like" evidence="1">
    <location>
        <begin position="1"/>
        <end position="234"/>
    </location>
</feature>
<protein>
    <submittedName>
        <fullName evidence="2">NAD-dependent epimerase/dehydratase family protein</fullName>
    </submittedName>
</protein>
<dbReference type="EMBL" id="CP032869">
    <property type="protein sequence ID" value="AYL94310.1"/>
    <property type="molecule type" value="Genomic_DNA"/>
</dbReference>
<keyword evidence="3" id="KW-1185">Reference proteome</keyword>